<dbReference type="STRING" id="556484.B7FQS3"/>
<dbReference type="Gene3D" id="1.10.10.60">
    <property type="entry name" value="Homeodomain-like"/>
    <property type="match status" value="1"/>
</dbReference>
<dbReference type="Pfam" id="PF22941">
    <property type="entry name" value="TADA2A-like_3rd"/>
    <property type="match status" value="1"/>
</dbReference>
<dbReference type="PROSITE" id="PS50934">
    <property type="entry name" value="SWIRM"/>
    <property type="match status" value="1"/>
</dbReference>
<evidence type="ECO:0000256" key="5">
    <source>
        <dbReference type="ARBA" id="ARBA00023163"/>
    </source>
</evidence>
<keyword evidence="3" id="KW-0862">Zinc</keyword>
<dbReference type="PANTHER" id="PTHR12374:SF20">
    <property type="entry name" value="TRANSCRIPTIONAL ADAPTER 2-ALPHA"/>
    <property type="match status" value="1"/>
</dbReference>
<dbReference type="InterPro" id="IPR043145">
    <property type="entry name" value="Znf_ZZ_sf"/>
</dbReference>
<organism evidence="13 14">
    <name type="scientific">Phaeodactylum tricornutum (strain CCAP 1055/1)</name>
    <dbReference type="NCBI Taxonomy" id="556484"/>
    <lineage>
        <taxon>Eukaryota</taxon>
        <taxon>Sar</taxon>
        <taxon>Stramenopiles</taxon>
        <taxon>Ochrophyta</taxon>
        <taxon>Bacillariophyta</taxon>
        <taxon>Bacillariophyceae</taxon>
        <taxon>Bacillariophycidae</taxon>
        <taxon>Naviculales</taxon>
        <taxon>Phaeodactylaceae</taxon>
        <taxon>Phaeodactylum</taxon>
    </lineage>
</organism>
<proteinExistence type="predicted"/>
<evidence type="ECO:0000256" key="2">
    <source>
        <dbReference type="ARBA" id="ARBA00022771"/>
    </source>
</evidence>
<dbReference type="InterPro" id="IPR009057">
    <property type="entry name" value="Homeodomain-like_sf"/>
</dbReference>
<dbReference type="PaxDb" id="2850-Phatr1785"/>
<reference evidence="14" key="2">
    <citation type="submission" date="2008-08" db="EMBL/GenBank/DDBJ databases">
        <authorList>
            <consortium name="Diatom Consortium"/>
            <person name="Grigoriev I."/>
            <person name="Grimwood J."/>
            <person name="Kuo A."/>
            <person name="Otillar R.P."/>
            <person name="Salamov A."/>
            <person name="Detter J.C."/>
            <person name="Lindquist E."/>
            <person name="Shapiro H."/>
            <person name="Lucas S."/>
            <person name="Glavina del Rio T."/>
            <person name="Pitluck S."/>
            <person name="Rokhsar D."/>
            <person name="Bowler C."/>
        </authorList>
    </citation>
    <scope>GENOME REANNOTATION</scope>
    <source>
        <strain evidence="14">CCAP 1055/1</strain>
    </source>
</reference>
<dbReference type="PROSITE" id="PS50090">
    <property type="entry name" value="MYB_LIKE"/>
    <property type="match status" value="1"/>
</dbReference>
<dbReference type="GO" id="GO:0006357">
    <property type="term" value="P:regulation of transcription by RNA polymerase II"/>
    <property type="evidence" value="ECO:0007669"/>
    <property type="project" value="InterPro"/>
</dbReference>
<feature type="non-terminal residue" evidence="13">
    <location>
        <position position="433"/>
    </location>
</feature>
<dbReference type="InParanoid" id="B7FQS3"/>
<dbReference type="SMART" id="SM00291">
    <property type="entry name" value="ZnF_ZZ"/>
    <property type="match status" value="1"/>
</dbReference>
<sequence length="433" mass="50065">GIFECDYCHADISQLPRIRCAVCVDFDLCLDCFTSTDHATAIAQLNSTDKYIVYDDPKFFWTVEEDLRLLEGIQTNGLGNWVEIAEAVAGQGSIGKTPRRCMERYFDDFLGRYGHILPSHTLQAEGEDEVEESDATKYSVEEFDKGDTDDTPSRTSKRRAVMMRSPSSMSTMATGAELSGFMPRREDFDVEWENDAEQAVADMEFLPGEPIEDKQLKLQVLAIYNSKLDEREKRKKFVLSRKLYDYRKTQTEHEKLPQDERDLVHRMRLFERFHTPEEHKEFLADLLKAKRLRKEIAKLQMYRRLGIRTLLEAEKYELDKERRQRDDGDMDAVQPVEDTIAIQAKLEVSSRATKEDDFAHLPGYNLLSSREVLLCQRTRLTPEQYLEVKNVLIQESLLKGLLDREGPGSSKRALVRIDVERRGDVIDFLVRAG</sequence>
<dbReference type="GO" id="GO:0006338">
    <property type="term" value="P:chromatin remodeling"/>
    <property type="evidence" value="ECO:0007669"/>
    <property type="project" value="TreeGrafter"/>
</dbReference>
<evidence type="ECO:0000256" key="7">
    <source>
        <dbReference type="PROSITE-ProRule" id="PRU00228"/>
    </source>
</evidence>
<keyword evidence="4" id="KW-0805">Transcription regulation</keyword>
<evidence type="ECO:0000259" key="9">
    <source>
        <dbReference type="PROSITE" id="PS50090"/>
    </source>
</evidence>
<evidence type="ECO:0000313" key="13">
    <source>
        <dbReference type="EMBL" id="EEC51919.1"/>
    </source>
</evidence>
<dbReference type="GeneID" id="7196749"/>
<dbReference type="CDD" id="cd02335">
    <property type="entry name" value="ZZ_ADA2"/>
    <property type="match status" value="1"/>
</dbReference>
<evidence type="ECO:0000259" key="10">
    <source>
        <dbReference type="PROSITE" id="PS50135"/>
    </source>
</evidence>
<evidence type="ECO:0000313" key="14">
    <source>
        <dbReference type="Proteomes" id="UP000000759"/>
    </source>
</evidence>
<dbReference type="EMBL" id="CM000605">
    <property type="protein sequence ID" value="EEC51919.1"/>
    <property type="molecule type" value="Genomic_DNA"/>
</dbReference>
<dbReference type="InterPro" id="IPR036388">
    <property type="entry name" value="WH-like_DNA-bd_sf"/>
</dbReference>
<evidence type="ECO:0000256" key="1">
    <source>
        <dbReference type="ARBA" id="ARBA00022723"/>
    </source>
</evidence>
<dbReference type="PROSITE" id="PS50135">
    <property type="entry name" value="ZF_ZZ_2"/>
    <property type="match status" value="1"/>
</dbReference>
<feature type="domain" description="ZZ-type" evidence="10">
    <location>
        <begin position="1"/>
        <end position="59"/>
    </location>
</feature>
<keyword evidence="2 7" id="KW-0863">Zinc-finger</keyword>
<dbReference type="InterPro" id="IPR001005">
    <property type="entry name" value="SANT/Myb"/>
</dbReference>
<evidence type="ECO:0000259" key="12">
    <source>
        <dbReference type="PROSITE" id="PS51293"/>
    </source>
</evidence>
<feature type="non-terminal residue" evidence="13">
    <location>
        <position position="1"/>
    </location>
</feature>
<dbReference type="GO" id="GO:0003682">
    <property type="term" value="F:chromatin binding"/>
    <property type="evidence" value="ECO:0007669"/>
    <property type="project" value="TreeGrafter"/>
</dbReference>
<reference evidence="13 14" key="1">
    <citation type="journal article" date="2008" name="Nature">
        <title>The Phaeodactylum genome reveals the evolutionary history of diatom genomes.</title>
        <authorList>
            <person name="Bowler C."/>
            <person name="Allen A.E."/>
            <person name="Badger J.H."/>
            <person name="Grimwood J."/>
            <person name="Jabbari K."/>
            <person name="Kuo A."/>
            <person name="Maheswari U."/>
            <person name="Martens C."/>
            <person name="Maumus F."/>
            <person name="Otillar R.P."/>
            <person name="Rayko E."/>
            <person name="Salamov A."/>
            <person name="Vandepoele K."/>
            <person name="Beszteri B."/>
            <person name="Gruber A."/>
            <person name="Heijde M."/>
            <person name="Katinka M."/>
            <person name="Mock T."/>
            <person name="Valentin K."/>
            <person name="Verret F."/>
            <person name="Berges J.A."/>
            <person name="Brownlee C."/>
            <person name="Cadoret J.P."/>
            <person name="Chiovitti A."/>
            <person name="Choi C.J."/>
            <person name="Coesel S."/>
            <person name="De Martino A."/>
            <person name="Detter J.C."/>
            <person name="Durkin C."/>
            <person name="Falciatore A."/>
            <person name="Fournet J."/>
            <person name="Haruta M."/>
            <person name="Huysman M.J."/>
            <person name="Jenkins B.D."/>
            <person name="Jiroutova K."/>
            <person name="Jorgensen R.E."/>
            <person name="Joubert Y."/>
            <person name="Kaplan A."/>
            <person name="Kroger N."/>
            <person name="Kroth P.G."/>
            <person name="La Roche J."/>
            <person name="Lindquist E."/>
            <person name="Lommer M."/>
            <person name="Martin-Jezequel V."/>
            <person name="Lopez P.J."/>
            <person name="Lucas S."/>
            <person name="Mangogna M."/>
            <person name="McGinnis K."/>
            <person name="Medlin L.K."/>
            <person name="Montsant A."/>
            <person name="Oudot-Le Secq M.P."/>
            <person name="Napoli C."/>
            <person name="Obornik M."/>
            <person name="Parker M.S."/>
            <person name="Petit J.L."/>
            <person name="Porcel B.M."/>
            <person name="Poulsen N."/>
            <person name="Robison M."/>
            <person name="Rychlewski L."/>
            <person name="Rynearson T.A."/>
            <person name="Schmutz J."/>
            <person name="Shapiro H."/>
            <person name="Siaut M."/>
            <person name="Stanley M."/>
            <person name="Sussman M.R."/>
            <person name="Taylor A.R."/>
            <person name="Vardi A."/>
            <person name="von Dassow P."/>
            <person name="Vyverman W."/>
            <person name="Willis A."/>
            <person name="Wyrwicz L.S."/>
            <person name="Rokhsar D.S."/>
            <person name="Weissenbach J."/>
            <person name="Armbrust E.V."/>
            <person name="Green B.R."/>
            <person name="Van de Peer Y."/>
            <person name="Grigoriev I.V."/>
        </authorList>
    </citation>
    <scope>NUCLEOTIDE SEQUENCE [LARGE SCALE GENOMIC DNA]</scope>
    <source>
        <strain evidence="13 14">CCAP 1055/1</strain>
    </source>
</reference>
<dbReference type="OrthoDB" id="270417at2759"/>
<dbReference type="Gene3D" id="3.30.60.90">
    <property type="match status" value="1"/>
</dbReference>
<feature type="domain" description="SWIRM" evidence="11">
    <location>
        <begin position="347"/>
        <end position="433"/>
    </location>
</feature>
<evidence type="ECO:0000256" key="3">
    <source>
        <dbReference type="ARBA" id="ARBA00022833"/>
    </source>
</evidence>
<dbReference type="CDD" id="cd00167">
    <property type="entry name" value="SANT"/>
    <property type="match status" value="1"/>
</dbReference>
<dbReference type="InterPro" id="IPR000433">
    <property type="entry name" value="Znf_ZZ"/>
</dbReference>
<feature type="region of interest" description="Disordered" evidence="8">
    <location>
        <begin position="123"/>
        <end position="172"/>
    </location>
</feature>
<dbReference type="PROSITE" id="PS51293">
    <property type="entry name" value="SANT"/>
    <property type="match status" value="1"/>
</dbReference>
<evidence type="ECO:0000259" key="11">
    <source>
        <dbReference type="PROSITE" id="PS50934"/>
    </source>
</evidence>
<keyword evidence="5" id="KW-0804">Transcription</keyword>
<dbReference type="KEGG" id="pti:PHATRDRAFT_1785"/>
<dbReference type="GO" id="GO:0008270">
    <property type="term" value="F:zinc ion binding"/>
    <property type="evidence" value="ECO:0007669"/>
    <property type="project" value="UniProtKB-KW"/>
</dbReference>
<evidence type="ECO:0000256" key="4">
    <source>
        <dbReference type="ARBA" id="ARBA00023015"/>
    </source>
</evidence>
<accession>B7FQS3</accession>
<dbReference type="eggNOG" id="KOG0457">
    <property type="taxonomic scope" value="Eukaryota"/>
</dbReference>
<name>B7FQS3_PHATC</name>
<dbReference type="SMART" id="SM00717">
    <property type="entry name" value="SANT"/>
    <property type="match status" value="1"/>
</dbReference>
<dbReference type="Gene3D" id="1.10.10.10">
    <property type="entry name" value="Winged helix-like DNA-binding domain superfamily/Winged helix DNA-binding domain"/>
    <property type="match status" value="1"/>
</dbReference>
<dbReference type="InterPro" id="IPR055141">
    <property type="entry name" value="TADA2A_B-like_dom"/>
</dbReference>
<feature type="domain" description="Myb-like" evidence="9">
    <location>
        <begin position="61"/>
        <end position="109"/>
    </location>
</feature>
<protein>
    <recommendedName>
        <fullName evidence="15">Transcriptional adapter</fullName>
    </recommendedName>
</protein>
<dbReference type="InterPro" id="IPR016827">
    <property type="entry name" value="Ada2/TADA2"/>
</dbReference>
<dbReference type="GO" id="GO:0005634">
    <property type="term" value="C:nucleus"/>
    <property type="evidence" value="ECO:0007669"/>
    <property type="project" value="TreeGrafter"/>
</dbReference>
<dbReference type="Pfam" id="PF25299">
    <property type="entry name" value="ZZ_ADA2"/>
    <property type="match status" value="1"/>
</dbReference>
<dbReference type="PIRSF" id="PIRSF025024">
    <property type="entry name" value="Transcriptional_adaptor_2"/>
    <property type="match status" value="1"/>
</dbReference>
<dbReference type="SUPFAM" id="SSF46689">
    <property type="entry name" value="Homeodomain-like"/>
    <property type="match status" value="2"/>
</dbReference>
<keyword evidence="14" id="KW-1185">Reference proteome</keyword>
<dbReference type="AlphaFoldDB" id="B7FQS3"/>
<dbReference type="InterPro" id="IPR041983">
    <property type="entry name" value="ADA2-like_ZZ"/>
</dbReference>
<evidence type="ECO:0000256" key="8">
    <source>
        <dbReference type="SAM" id="MobiDB-lite"/>
    </source>
</evidence>
<dbReference type="PROSITE" id="PS01357">
    <property type="entry name" value="ZF_ZZ_1"/>
    <property type="match status" value="1"/>
</dbReference>
<dbReference type="Proteomes" id="UP000000759">
    <property type="component" value="Chromosome 1"/>
</dbReference>
<dbReference type="GO" id="GO:0003713">
    <property type="term" value="F:transcription coactivator activity"/>
    <property type="evidence" value="ECO:0007669"/>
    <property type="project" value="InterPro"/>
</dbReference>
<dbReference type="Pfam" id="PF00249">
    <property type="entry name" value="Myb_DNA-binding"/>
    <property type="match status" value="1"/>
</dbReference>
<feature type="domain" description="SANT" evidence="12">
    <location>
        <begin position="61"/>
        <end position="105"/>
    </location>
</feature>
<dbReference type="InterPro" id="IPR007526">
    <property type="entry name" value="SWIRM"/>
</dbReference>
<feature type="compositionally biased region" description="Basic and acidic residues" evidence="8">
    <location>
        <begin position="139"/>
        <end position="152"/>
    </location>
</feature>
<dbReference type="PANTHER" id="PTHR12374">
    <property type="entry name" value="TRANSCRIPTIONAL ADAPTOR 2 ADA2 -RELATED"/>
    <property type="match status" value="1"/>
</dbReference>
<dbReference type="InterPro" id="IPR017884">
    <property type="entry name" value="SANT_dom"/>
</dbReference>
<keyword evidence="6" id="KW-0539">Nucleus</keyword>
<evidence type="ECO:0000256" key="6">
    <source>
        <dbReference type="ARBA" id="ARBA00023242"/>
    </source>
</evidence>
<gene>
    <name evidence="13" type="ORF">PHATRDRAFT_1785</name>
</gene>
<dbReference type="RefSeq" id="XP_002177456.1">
    <property type="nucleotide sequence ID" value="XM_002177420.1"/>
</dbReference>
<evidence type="ECO:0008006" key="15">
    <source>
        <dbReference type="Google" id="ProtNLM"/>
    </source>
</evidence>
<dbReference type="SUPFAM" id="SSF57850">
    <property type="entry name" value="RING/U-box"/>
    <property type="match status" value="1"/>
</dbReference>
<dbReference type="FunFam" id="1.10.10.10:FF:000087">
    <property type="entry name" value="Transcriptional adapter 2"/>
    <property type="match status" value="1"/>
</dbReference>
<keyword evidence="1" id="KW-0479">Metal-binding</keyword>